<dbReference type="RefSeq" id="XP_017996854.1">
    <property type="nucleotide sequence ID" value="XM_018146261.1"/>
</dbReference>
<sequence>MASSSQNVRLEPSASPTTTRPRLGHARMPTNTARLPPPTLFKGPPSKNASHISLALPDENQRKELDTGRIGVPRPSRIPPAMSFSGASFRNKSIQADEFRAESHWAEMQKTLADVELSAMNPSHVFGAEHAKALEDLRTAQLSLAQAWAKSEADEITEHDGLDAEVGSPVGLPDAKNSKRGSRASSINQDRSLEQETERDLRLARKRREANDKYFQQVNQGVLEVVKRLDDVASAMRRVERESRDIWNDDDSNVSAQDMTGTDSDGRLPQTPTDASPSLSADSPLSQRVRT</sequence>
<name>A0A0N0NJE5_9EURO</name>
<feature type="region of interest" description="Disordered" evidence="1">
    <location>
        <begin position="237"/>
        <end position="291"/>
    </location>
</feature>
<protein>
    <submittedName>
        <fullName evidence="2">Uncharacterized protein</fullName>
    </submittedName>
</protein>
<evidence type="ECO:0000313" key="3">
    <source>
        <dbReference type="Proteomes" id="UP000038010"/>
    </source>
</evidence>
<feature type="compositionally biased region" description="Polar residues" evidence="1">
    <location>
        <begin position="1"/>
        <end position="20"/>
    </location>
</feature>
<evidence type="ECO:0000256" key="1">
    <source>
        <dbReference type="SAM" id="MobiDB-lite"/>
    </source>
</evidence>
<feature type="compositionally biased region" description="Low complexity" evidence="1">
    <location>
        <begin position="274"/>
        <end position="291"/>
    </location>
</feature>
<feature type="region of interest" description="Disordered" evidence="1">
    <location>
        <begin position="1"/>
        <end position="85"/>
    </location>
</feature>
<gene>
    <name evidence="2" type="ORF">AB675_6002</name>
</gene>
<dbReference type="VEuPathDB" id="FungiDB:AB675_6002"/>
<reference evidence="2 3" key="1">
    <citation type="submission" date="2015-06" db="EMBL/GenBank/DDBJ databases">
        <title>Draft genome of the ant-associated black yeast Phialophora attae CBS 131958.</title>
        <authorList>
            <person name="Moreno L.F."/>
            <person name="Stielow B.J."/>
            <person name="de Hoog S."/>
            <person name="Vicente V.A."/>
            <person name="Weiss V.A."/>
            <person name="de Vries M."/>
            <person name="Cruz L.M."/>
            <person name="Souza E.M."/>
        </authorList>
    </citation>
    <scope>NUCLEOTIDE SEQUENCE [LARGE SCALE GENOMIC DNA]</scope>
    <source>
        <strain evidence="2 3">CBS 131958</strain>
    </source>
</reference>
<feature type="compositionally biased region" description="Basic and acidic residues" evidence="1">
    <location>
        <begin position="237"/>
        <end position="247"/>
    </location>
</feature>
<dbReference type="AlphaFoldDB" id="A0A0N0NJE5"/>
<organism evidence="2 3">
    <name type="scientific">Cyphellophora attinorum</name>
    <dbReference type="NCBI Taxonomy" id="1664694"/>
    <lineage>
        <taxon>Eukaryota</taxon>
        <taxon>Fungi</taxon>
        <taxon>Dikarya</taxon>
        <taxon>Ascomycota</taxon>
        <taxon>Pezizomycotina</taxon>
        <taxon>Eurotiomycetes</taxon>
        <taxon>Chaetothyriomycetidae</taxon>
        <taxon>Chaetothyriales</taxon>
        <taxon>Cyphellophoraceae</taxon>
        <taxon>Cyphellophora</taxon>
    </lineage>
</organism>
<feature type="compositionally biased region" description="Polar residues" evidence="1">
    <location>
        <begin position="253"/>
        <end position="263"/>
    </location>
</feature>
<accession>A0A0N0NJE5</accession>
<dbReference type="OrthoDB" id="4158841at2759"/>
<evidence type="ECO:0000313" key="2">
    <source>
        <dbReference type="EMBL" id="KPI36891.1"/>
    </source>
</evidence>
<comment type="caution">
    <text evidence="2">The sequence shown here is derived from an EMBL/GenBank/DDBJ whole genome shotgun (WGS) entry which is preliminary data.</text>
</comment>
<proteinExistence type="predicted"/>
<dbReference type="GeneID" id="28738141"/>
<feature type="compositionally biased region" description="Basic and acidic residues" evidence="1">
    <location>
        <begin position="191"/>
        <end position="200"/>
    </location>
</feature>
<keyword evidence="3" id="KW-1185">Reference proteome</keyword>
<dbReference type="EMBL" id="LFJN01000027">
    <property type="protein sequence ID" value="KPI36891.1"/>
    <property type="molecule type" value="Genomic_DNA"/>
</dbReference>
<dbReference type="Proteomes" id="UP000038010">
    <property type="component" value="Unassembled WGS sequence"/>
</dbReference>
<feature type="region of interest" description="Disordered" evidence="1">
    <location>
        <begin position="159"/>
        <end position="200"/>
    </location>
</feature>
<dbReference type="Pfam" id="PF17242">
    <property type="entry name" value="DUF5315"/>
    <property type="match status" value="1"/>
</dbReference>